<dbReference type="Pfam" id="PF06835">
    <property type="entry name" value="LptC"/>
    <property type="match status" value="1"/>
</dbReference>
<keyword evidence="4" id="KW-1133">Transmembrane helix</keyword>
<sequence length="204" mass="22611">MKDRLATFVSIALLAALVAGTWWAADYAQRAVPQDPPRRLTHEIDSYIEDFVMVRSGPDGIPSSRMEGARLEHYPDDDSSTVTQAKAVSQRADRPLTVATSQRARMDQDGARIVMNGDAHFERLATADRPALDVRSDTMTLYPDEEVATTDQPATIVNGRSRIQGRGMRYDNITRELTVQQRTQVQIAPAGQRPAPPRRPAQNG</sequence>
<dbReference type="InterPro" id="IPR026265">
    <property type="entry name" value="LptC"/>
</dbReference>
<evidence type="ECO:0000256" key="1">
    <source>
        <dbReference type="ARBA" id="ARBA00022475"/>
    </source>
</evidence>
<feature type="compositionally biased region" description="Pro residues" evidence="6">
    <location>
        <begin position="194"/>
        <end position="204"/>
    </location>
</feature>
<dbReference type="Gene3D" id="2.60.450.10">
    <property type="entry name" value="Lipopolysaccharide (LPS) transport protein A like domain"/>
    <property type="match status" value="1"/>
</dbReference>
<evidence type="ECO:0000256" key="3">
    <source>
        <dbReference type="ARBA" id="ARBA00022692"/>
    </source>
</evidence>
<evidence type="ECO:0000256" key="2">
    <source>
        <dbReference type="ARBA" id="ARBA00022519"/>
    </source>
</evidence>
<evidence type="ECO:0000313" key="9">
    <source>
        <dbReference type="Proteomes" id="UP001501671"/>
    </source>
</evidence>
<evidence type="ECO:0000313" key="8">
    <source>
        <dbReference type="EMBL" id="GAA4337687.1"/>
    </source>
</evidence>
<keyword evidence="1" id="KW-1003">Cell membrane</keyword>
<keyword evidence="5" id="KW-0472">Membrane</keyword>
<dbReference type="Proteomes" id="UP001501671">
    <property type="component" value="Unassembled WGS sequence"/>
</dbReference>
<keyword evidence="9" id="KW-1185">Reference proteome</keyword>
<keyword evidence="7" id="KW-0732">Signal</keyword>
<dbReference type="NCBIfam" id="TIGR04409">
    <property type="entry name" value="LptC_YrbK"/>
    <property type="match status" value="1"/>
</dbReference>
<dbReference type="PANTHER" id="PTHR37481:SF1">
    <property type="entry name" value="LIPOPOLYSACCHARIDE EXPORT SYSTEM PROTEIN LPTC"/>
    <property type="match status" value="1"/>
</dbReference>
<evidence type="ECO:0000256" key="6">
    <source>
        <dbReference type="SAM" id="MobiDB-lite"/>
    </source>
</evidence>
<name>A0ABP8HD14_9BURK</name>
<gene>
    <name evidence="8" type="primary">lptC</name>
    <name evidence="8" type="ORF">GCM10023144_33750</name>
</gene>
<dbReference type="PANTHER" id="PTHR37481">
    <property type="entry name" value="LIPOPOLYSACCHARIDE EXPORT SYSTEM PROTEIN LPTC"/>
    <property type="match status" value="1"/>
</dbReference>
<keyword evidence="2" id="KW-0997">Cell inner membrane</keyword>
<evidence type="ECO:0000256" key="7">
    <source>
        <dbReference type="SAM" id="SignalP"/>
    </source>
</evidence>
<feature type="signal peptide" evidence="7">
    <location>
        <begin position="1"/>
        <end position="24"/>
    </location>
</feature>
<feature type="chain" id="PRO_5045982234" evidence="7">
    <location>
        <begin position="25"/>
        <end position="204"/>
    </location>
</feature>
<dbReference type="RefSeq" id="WP_345251040.1">
    <property type="nucleotide sequence ID" value="NZ_BAABFO010000017.1"/>
</dbReference>
<comment type="caution">
    <text evidence="8">The sequence shown here is derived from an EMBL/GenBank/DDBJ whole genome shotgun (WGS) entry which is preliminary data.</text>
</comment>
<keyword evidence="3" id="KW-0812">Transmembrane</keyword>
<accession>A0ABP8HD14</accession>
<feature type="region of interest" description="Disordered" evidence="6">
    <location>
        <begin position="184"/>
        <end position="204"/>
    </location>
</feature>
<protein>
    <submittedName>
        <fullName evidence="8">LPS export ABC transporter periplasmic protein LptC</fullName>
    </submittedName>
</protein>
<organism evidence="8 9">
    <name type="scientific">Pigmentiphaga soli</name>
    <dbReference type="NCBI Taxonomy" id="1007095"/>
    <lineage>
        <taxon>Bacteria</taxon>
        <taxon>Pseudomonadati</taxon>
        <taxon>Pseudomonadota</taxon>
        <taxon>Betaproteobacteria</taxon>
        <taxon>Burkholderiales</taxon>
        <taxon>Alcaligenaceae</taxon>
        <taxon>Pigmentiphaga</taxon>
    </lineage>
</organism>
<proteinExistence type="predicted"/>
<reference evidence="9" key="1">
    <citation type="journal article" date="2019" name="Int. J. Syst. Evol. Microbiol.">
        <title>The Global Catalogue of Microorganisms (GCM) 10K type strain sequencing project: providing services to taxonomists for standard genome sequencing and annotation.</title>
        <authorList>
            <consortium name="The Broad Institute Genomics Platform"/>
            <consortium name="The Broad Institute Genome Sequencing Center for Infectious Disease"/>
            <person name="Wu L."/>
            <person name="Ma J."/>
        </authorList>
    </citation>
    <scope>NUCLEOTIDE SEQUENCE [LARGE SCALE GENOMIC DNA]</scope>
    <source>
        <strain evidence="9">JCM 17666</strain>
    </source>
</reference>
<evidence type="ECO:0000256" key="5">
    <source>
        <dbReference type="ARBA" id="ARBA00023136"/>
    </source>
</evidence>
<dbReference type="InterPro" id="IPR052363">
    <property type="entry name" value="LPS_export_LptC"/>
</dbReference>
<dbReference type="EMBL" id="BAABFO010000017">
    <property type="protein sequence ID" value="GAA4337687.1"/>
    <property type="molecule type" value="Genomic_DNA"/>
</dbReference>
<dbReference type="InterPro" id="IPR010664">
    <property type="entry name" value="LipoPS_assembly_LptC-rel"/>
</dbReference>
<evidence type="ECO:0000256" key="4">
    <source>
        <dbReference type="ARBA" id="ARBA00022989"/>
    </source>
</evidence>